<dbReference type="InterPro" id="IPR008983">
    <property type="entry name" value="Tumour_necrosis_fac-like_dom"/>
</dbReference>
<dbReference type="SUPFAM" id="SSF49842">
    <property type="entry name" value="TNF-like"/>
    <property type="match status" value="1"/>
</dbReference>
<dbReference type="SMART" id="SM00110">
    <property type="entry name" value="C1Q"/>
    <property type="match status" value="1"/>
</dbReference>
<dbReference type="Pfam" id="PF00386">
    <property type="entry name" value="C1q"/>
    <property type="match status" value="1"/>
</dbReference>
<keyword evidence="3" id="KW-0732">Signal</keyword>
<dbReference type="PROSITE" id="PS50871">
    <property type="entry name" value="C1Q"/>
    <property type="match status" value="1"/>
</dbReference>
<dbReference type="InterPro" id="IPR050822">
    <property type="entry name" value="Cerebellin_Synaptic_Org"/>
</dbReference>
<name>A0ABY7DQS3_MYAAR</name>
<evidence type="ECO:0000313" key="6">
    <source>
        <dbReference type="Proteomes" id="UP001164746"/>
    </source>
</evidence>
<feature type="domain" description="C1q" evidence="4">
    <location>
        <begin position="144"/>
        <end position="283"/>
    </location>
</feature>
<keyword evidence="2" id="KW-0964">Secreted</keyword>
<comment type="subcellular location">
    <subcellularLocation>
        <location evidence="1">Secreted</location>
    </subcellularLocation>
</comment>
<dbReference type="PANTHER" id="PTHR22923">
    <property type="entry name" value="CEREBELLIN-RELATED"/>
    <property type="match status" value="1"/>
</dbReference>
<accession>A0ABY7DQS3</accession>
<dbReference type="InterPro" id="IPR001073">
    <property type="entry name" value="C1q_dom"/>
</dbReference>
<evidence type="ECO:0000259" key="4">
    <source>
        <dbReference type="PROSITE" id="PS50871"/>
    </source>
</evidence>
<organism evidence="5 6">
    <name type="scientific">Mya arenaria</name>
    <name type="common">Soft-shell clam</name>
    <dbReference type="NCBI Taxonomy" id="6604"/>
    <lineage>
        <taxon>Eukaryota</taxon>
        <taxon>Metazoa</taxon>
        <taxon>Spiralia</taxon>
        <taxon>Lophotrochozoa</taxon>
        <taxon>Mollusca</taxon>
        <taxon>Bivalvia</taxon>
        <taxon>Autobranchia</taxon>
        <taxon>Heteroconchia</taxon>
        <taxon>Euheterodonta</taxon>
        <taxon>Imparidentia</taxon>
        <taxon>Neoheterodontei</taxon>
        <taxon>Myida</taxon>
        <taxon>Myoidea</taxon>
        <taxon>Myidae</taxon>
        <taxon>Mya</taxon>
    </lineage>
</organism>
<gene>
    <name evidence="5" type="ORF">MAR_023621</name>
</gene>
<keyword evidence="6" id="KW-1185">Reference proteome</keyword>
<reference evidence="5" key="1">
    <citation type="submission" date="2022-11" db="EMBL/GenBank/DDBJ databases">
        <title>Centuries of genome instability and evolution in soft-shell clam transmissible cancer (bioRxiv).</title>
        <authorList>
            <person name="Hart S.F.M."/>
            <person name="Yonemitsu M.A."/>
            <person name="Giersch R.M."/>
            <person name="Beal B.F."/>
            <person name="Arriagada G."/>
            <person name="Davis B.W."/>
            <person name="Ostrander E.A."/>
            <person name="Goff S.P."/>
            <person name="Metzger M.J."/>
        </authorList>
    </citation>
    <scope>NUCLEOTIDE SEQUENCE</scope>
    <source>
        <strain evidence="5">MELC-2E11</strain>
        <tissue evidence="5">Siphon/mantle</tissue>
    </source>
</reference>
<dbReference type="PANTHER" id="PTHR22923:SF116">
    <property type="entry name" value="C1Q DOMAIN-CONTAINING PROTEIN"/>
    <property type="match status" value="1"/>
</dbReference>
<dbReference type="EMBL" id="CP111014">
    <property type="protein sequence ID" value="WAQ99248.1"/>
    <property type="molecule type" value="Genomic_DNA"/>
</dbReference>
<proteinExistence type="predicted"/>
<dbReference type="PRINTS" id="PR00007">
    <property type="entry name" value="COMPLEMNTC1Q"/>
</dbReference>
<protein>
    <submittedName>
        <fullName evidence="5">C1QL4-like protein</fullName>
    </submittedName>
</protein>
<dbReference type="Gene3D" id="2.60.120.40">
    <property type="match status" value="1"/>
</dbReference>
<evidence type="ECO:0000313" key="5">
    <source>
        <dbReference type="EMBL" id="WAQ99248.1"/>
    </source>
</evidence>
<evidence type="ECO:0000256" key="2">
    <source>
        <dbReference type="ARBA" id="ARBA00022525"/>
    </source>
</evidence>
<sequence length="283" mass="31694">MAIALPTFWLSFKNREMFCSQTVLILLILQIVNGKINAKDVTMDKTNELILTLNDVIYELKGRVDSLETEVTKLRHENIAQQEFIEQLRTEISVKGDVLNRQINHETNKSTTNNNNGNRVLSDVSSANAEEPSISFQPLPRARRAVANVAFSAYLSRTQSHVTNTDIKFDKVLLNDGQGYNAFTGAFTAPLSGVYMFSFYFDSRTLSFLQLVIDGVNQVDAVANRHVLNDFNDRKAQSMGGNTCIVHVDHGQAVQVRVYEIPDAEVASSDTFRLSTFSGMLLY</sequence>
<dbReference type="Proteomes" id="UP001164746">
    <property type="component" value="Chromosome 3"/>
</dbReference>
<evidence type="ECO:0000256" key="1">
    <source>
        <dbReference type="ARBA" id="ARBA00004613"/>
    </source>
</evidence>
<evidence type="ECO:0000256" key="3">
    <source>
        <dbReference type="ARBA" id="ARBA00022729"/>
    </source>
</evidence>